<evidence type="ECO:0000256" key="2">
    <source>
        <dbReference type="ARBA" id="ARBA00004325"/>
    </source>
</evidence>
<keyword evidence="5" id="KW-1133">Transmembrane helix</keyword>
<dbReference type="PANTHER" id="PTHR33968:SF1">
    <property type="entry name" value="PROTEIN PET100 HOMOLOG, MITOCHONDRIAL"/>
    <property type="match status" value="1"/>
</dbReference>
<keyword evidence="4" id="KW-0809">Transit peptide</keyword>
<evidence type="ECO:0000256" key="4">
    <source>
        <dbReference type="ARBA" id="ARBA00022946"/>
    </source>
</evidence>
<keyword evidence="10" id="KW-1185">Reference proteome</keyword>
<dbReference type="EMBL" id="BLKM01000821">
    <property type="protein sequence ID" value="GFG38795.1"/>
    <property type="molecule type" value="Genomic_DNA"/>
</dbReference>
<keyword evidence="7" id="KW-0472">Membrane</keyword>
<dbReference type="GO" id="GO:0005743">
    <property type="term" value="C:mitochondrial inner membrane"/>
    <property type="evidence" value="ECO:0007669"/>
    <property type="project" value="TreeGrafter"/>
</dbReference>
<evidence type="ECO:0000256" key="8">
    <source>
        <dbReference type="ARBA" id="ARBA00038077"/>
    </source>
</evidence>
<evidence type="ECO:0000256" key="1">
    <source>
        <dbReference type="ARBA" id="ARBA00004167"/>
    </source>
</evidence>
<protein>
    <recommendedName>
        <fullName evidence="11">Protein PET100 homolog, mitochondrial</fullName>
    </recommendedName>
</protein>
<dbReference type="GO" id="GO:0051082">
    <property type="term" value="F:unfolded protein binding"/>
    <property type="evidence" value="ECO:0007669"/>
    <property type="project" value="TreeGrafter"/>
</dbReference>
<evidence type="ECO:0000313" key="10">
    <source>
        <dbReference type="Proteomes" id="UP000502823"/>
    </source>
</evidence>
<evidence type="ECO:0000256" key="6">
    <source>
        <dbReference type="ARBA" id="ARBA00023128"/>
    </source>
</evidence>
<dbReference type="PANTHER" id="PTHR33968">
    <property type="entry name" value="PROTEIN PET100 HOMOLOG, MITOCHONDRIAL"/>
    <property type="match status" value="1"/>
</dbReference>
<dbReference type="Pfam" id="PF09803">
    <property type="entry name" value="Pet100"/>
    <property type="match status" value="1"/>
</dbReference>
<evidence type="ECO:0000313" key="9">
    <source>
        <dbReference type="EMBL" id="GFG38795.1"/>
    </source>
</evidence>
<keyword evidence="6" id="KW-0496">Mitochondrion</keyword>
<comment type="subcellular location">
    <subcellularLocation>
        <location evidence="1">Membrane</location>
        <topology evidence="1">Single-pass membrane protein</topology>
    </subcellularLocation>
    <subcellularLocation>
        <location evidence="2">Mitochondrion membrane</location>
    </subcellularLocation>
</comment>
<comment type="caution">
    <text evidence="9">The sequence shown here is derived from an EMBL/GenBank/DDBJ whole genome shotgun (WGS) entry which is preliminary data.</text>
</comment>
<sequence length="94" mass="11458">MGDWKLEVIKMGLYITFPVALFHYFNQPEYFEDWVTKTRRTIFPPDSKTHREEIQECIRNIREKKEVEMLRHLKEQDSGSVQLLATPEWQMDHF</sequence>
<dbReference type="InParanoid" id="A0A6L2Q7K9"/>
<evidence type="ECO:0000256" key="7">
    <source>
        <dbReference type="ARBA" id="ARBA00023136"/>
    </source>
</evidence>
<evidence type="ECO:0000256" key="5">
    <source>
        <dbReference type="ARBA" id="ARBA00022989"/>
    </source>
</evidence>
<name>A0A6L2Q7K9_COPFO</name>
<evidence type="ECO:0008006" key="11">
    <source>
        <dbReference type="Google" id="ProtNLM"/>
    </source>
</evidence>
<gene>
    <name evidence="9" type="ORF">Cfor_02807</name>
</gene>
<comment type="similarity">
    <text evidence="8">Belongs to the PET100 family.</text>
</comment>
<accession>A0A6L2Q7K9</accession>
<evidence type="ECO:0000256" key="3">
    <source>
        <dbReference type="ARBA" id="ARBA00022692"/>
    </source>
</evidence>
<organism evidence="9 10">
    <name type="scientific">Coptotermes formosanus</name>
    <name type="common">Formosan subterranean termite</name>
    <dbReference type="NCBI Taxonomy" id="36987"/>
    <lineage>
        <taxon>Eukaryota</taxon>
        <taxon>Metazoa</taxon>
        <taxon>Ecdysozoa</taxon>
        <taxon>Arthropoda</taxon>
        <taxon>Hexapoda</taxon>
        <taxon>Insecta</taxon>
        <taxon>Pterygota</taxon>
        <taxon>Neoptera</taxon>
        <taxon>Polyneoptera</taxon>
        <taxon>Dictyoptera</taxon>
        <taxon>Blattodea</taxon>
        <taxon>Blattoidea</taxon>
        <taxon>Termitoidae</taxon>
        <taxon>Rhinotermitidae</taxon>
        <taxon>Coptotermes</taxon>
    </lineage>
</organism>
<dbReference type="Proteomes" id="UP000502823">
    <property type="component" value="Unassembled WGS sequence"/>
</dbReference>
<dbReference type="InterPro" id="IPR018625">
    <property type="entry name" value="Pet100"/>
</dbReference>
<dbReference type="GO" id="GO:0033617">
    <property type="term" value="P:mitochondrial respiratory chain complex IV assembly"/>
    <property type="evidence" value="ECO:0007669"/>
    <property type="project" value="InterPro"/>
</dbReference>
<dbReference type="AlphaFoldDB" id="A0A6L2Q7K9"/>
<proteinExistence type="inferred from homology"/>
<keyword evidence="3" id="KW-0812">Transmembrane</keyword>
<reference evidence="10" key="1">
    <citation type="submission" date="2020-01" db="EMBL/GenBank/DDBJ databases">
        <title>Draft genome sequence of the Termite Coptotermes fromosanus.</title>
        <authorList>
            <person name="Itakura S."/>
            <person name="Yosikawa Y."/>
            <person name="Umezawa K."/>
        </authorList>
    </citation>
    <scope>NUCLEOTIDE SEQUENCE [LARGE SCALE GENOMIC DNA]</scope>
</reference>
<dbReference type="OrthoDB" id="18175at2759"/>
<dbReference type="FunCoup" id="A0A6L2Q7K9">
    <property type="interactions" value="22"/>
</dbReference>